<feature type="compositionally biased region" description="Pro residues" evidence="7">
    <location>
        <begin position="47"/>
        <end position="59"/>
    </location>
</feature>
<keyword evidence="2" id="KW-0862">Zinc</keyword>
<dbReference type="OrthoDB" id="5575144at2759"/>
<dbReference type="InterPro" id="IPR050335">
    <property type="entry name" value="ERT1_acuK_gluconeogen_tf"/>
</dbReference>
<dbReference type="PROSITE" id="PS00463">
    <property type="entry name" value="ZN2_CY6_FUNGAL_1"/>
    <property type="match status" value="1"/>
</dbReference>
<dbReference type="Proteomes" id="UP000285405">
    <property type="component" value="Unassembled WGS sequence"/>
</dbReference>
<dbReference type="GO" id="GO:0003677">
    <property type="term" value="F:DNA binding"/>
    <property type="evidence" value="ECO:0007669"/>
    <property type="project" value="UniProtKB-KW"/>
</dbReference>
<feature type="region of interest" description="Disordered" evidence="7">
    <location>
        <begin position="526"/>
        <end position="572"/>
    </location>
</feature>
<dbReference type="Pfam" id="PF00172">
    <property type="entry name" value="Zn_clus"/>
    <property type="match status" value="1"/>
</dbReference>
<feature type="domain" description="Zn(2)-C6 fungal-type" evidence="8">
    <location>
        <begin position="192"/>
        <end position="220"/>
    </location>
</feature>
<evidence type="ECO:0000256" key="2">
    <source>
        <dbReference type="ARBA" id="ARBA00022833"/>
    </source>
</evidence>
<dbReference type="GO" id="GO:0008270">
    <property type="term" value="F:zinc ion binding"/>
    <property type="evidence" value="ECO:0007669"/>
    <property type="project" value="InterPro"/>
</dbReference>
<keyword evidence="4" id="KW-0238">DNA-binding</keyword>
<dbReference type="SMART" id="SM00066">
    <property type="entry name" value="GAL4"/>
    <property type="match status" value="1"/>
</dbReference>
<keyword evidence="1" id="KW-0479">Metal-binding</keyword>
<dbReference type="PROSITE" id="PS50048">
    <property type="entry name" value="ZN2_CY6_FUNGAL_2"/>
    <property type="match status" value="1"/>
</dbReference>
<accession>A0A420HKW9</accession>
<dbReference type="InterPro" id="IPR001138">
    <property type="entry name" value="Zn2Cys6_DnaBD"/>
</dbReference>
<dbReference type="Gene3D" id="4.10.240.10">
    <property type="entry name" value="Zn(2)-C6 fungal-type DNA-binding domain"/>
    <property type="match status" value="1"/>
</dbReference>
<dbReference type="InterPro" id="IPR036864">
    <property type="entry name" value="Zn2-C6_fun-type_DNA-bd_sf"/>
</dbReference>
<comment type="caution">
    <text evidence="9">The sequence shown here is derived from an EMBL/GenBank/DDBJ whole genome shotgun (WGS) entry which is preliminary data.</text>
</comment>
<organism evidence="9 10">
    <name type="scientific">Golovinomyces cichoracearum</name>
    <dbReference type="NCBI Taxonomy" id="62708"/>
    <lineage>
        <taxon>Eukaryota</taxon>
        <taxon>Fungi</taxon>
        <taxon>Dikarya</taxon>
        <taxon>Ascomycota</taxon>
        <taxon>Pezizomycotina</taxon>
        <taxon>Leotiomycetes</taxon>
        <taxon>Erysiphales</taxon>
        <taxon>Erysiphaceae</taxon>
        <taxon>Golovinomyces</taxon>
    </lineage>
</organism>
<evidence type="ECO:0000256" key="4">
    <source>
        <dbReference type="ARBA" id="ARBA00023125"/>
    </source>
</evidence>
<feature type="compositionally biased region" description="Basic and acidic residues" evidence="7">
    <location>
        <begin position="543"/>
        <end position="558"/>
    </location>
</feature>
<keyword evidence="5" id="KW-0804">Transcription</keyword>
<dbReference type="PANTHER" id="PTHR47659:SF4">
    <property type="entry name" value="ZN(II)2CYS6 TRANSCRIPTION FACTOR (EUROFUNG)"/>
    <property type="match status" value="1"/>
</dbReference>
<dbReference type="SUPFAM" id="SSF57701">
    <property type="entry name" value="Zn2/Cys6 DNA-binding domain"/>
    <property type="match status" value="1"/>
</dbReference>
<protein>
    <submittedName>
        <fullName evidence="9">Unamed protein/c6 zinc finger domain containing protein</fullName>
    </submittedName>
</protein>
<reference evidence="9 10" key="1">
    <citation type="journal article" date="2018" name="BMC Genomics">
        <title>Comparative genome analyses reveal sequence features reflecting distinct modes of host-adaptation between dicot and monocot powdery mildew.</title>
        <authorList>
            <person name="Wu Y."/>
            <person name="Ma X."/>
            <person name="Pan Z."/>
            <person name="Kale S.D."/>
            <person name="Song Y."/>
            <person name="King H."/>
            <person name="Zhang Q."/>
            <person name="Presley C."/>
            <person name="Deng X."/>
            <person name="Wei C.I."/>
            <person name="Xiao S."/>
        </authorList>
    </citation>
    <scope>NUCLEOTIDE SEQUENCE [LARGE SCALE GENOMIC DNA]</scope>
    <source>
        <strain evidence="9">UCSC1</strain>
    </source>
</reference>
<evidence type="ECO:0000259" key="8">
    <source>
        <dbReference type="PROSITE" id="PS50048"/>
    </source>
</evidence>
<keyword evidence="3" id="KW-0805">Transcription regulation</keyword>
<dbReference type="EMBL" id="MCBR01018523">
    <property type="protein sequence ID" value="RKF58078.1"/>
    <property type="molecule type" value="Genomic_DNA"/>
</dbReference>
<dbReference type="GO" id="GO:0000981">
    <property type="term" value="F:DNA-binding transcription factor activity, RNA polymerase II-specific"/>
    <property type="evidence" value="ECO:0007669"/>
    <property type="project" value="InterPro"/>
</dbReference>
<evidence type="ECO:0000256" key="7">
    <source>
        <dbReference type="SAM" id="MobiDB-lite"/>
    </source>
</evidence>
<feature type="region of interest" description="Disordered" evidence="7">
    <location>
        <begin position="37"/>
        <end position="86"/>
    </location>
</feature>
<sequence>MQSLIHRHESLQIPLGERRKKSDLGRFSLDLSWTKDVTDSSRSRAYPSPPMSGSPPLPPRLNIDSSDRGQGSHVFGGGPAIYRGLPTPQQEQIDQKVLSHRAYPPFSETVTFPASYRSDHMPTFNVLQNSLQLLPRPSQNNQTRAEYSPHSSQILNSLRQPIYSSSRTLAREQSDFPSPKQQRKTKGHVASACVPCKKAHLRCDAQRPCSRCVSNGKEDCCVDVQHKKRGRPRLRDERDSRYDSLTSGLSSADLIRRPLSFYGPMDHLNSSFVQQRQGAPIQQNTRQNSSTEPPCAYLSLDFSVLKSTKSFGETIGMQSMLNRHFQDMVSPNDKEKLFRLQQIFEEERREREPNYLPPIYLTKYEEERVIQSIGFGTDDIGKTRADRQEMLTFQAPDGQQRTFQVRLSLAKKSSIYFVVALLHIPTVLSSYQPPTSPYARESSNRESQYGYHSSVQGFAQGYNSLSFPSGSSYSDGRLDLSSYRTPSCVSGPNLSYASTNNMAFVQPQLRSDYHTQTSYQVPRSELLQSSQPRQHELQLPPIRDPHQQRDYGKARLDIGDLLDGSNSGRPRG</sequence>
<evidence type="ECO:0000313" key="10">
    <source>
        <dbReference type="Proteomes" id="UP000285405"/>
    </source>
</evidence>
<evidence type="ECO:0000256" key="1">
    <source>
        <dbReference type="ARBA" id="ARBA00022723"/>
    </source>
</evidence>
<evidence type="ECO:0000313" key="9">
    <source>
        <dbReference type="EMBL" id="RKF58078.1"/>
    </source>
</evidence>
<proteinExistence type="predicted"/>
<feature type="region of interest" description="Disordered" evidence="7">
    <location>
        <begin position="138"/>
        <end position="157"/>
    </location>
</feature>
<evidence type="ECO:0000256" key="6">
    <source>
        <dbReference type="ARBA" id="ARBA00023242"/>
    </source>
</evidence>
<evidence type="ECO:0000256" key="5">
    <source>
        <dbReference type="ARBA" id="ARBA00023163"/>
    </source>
</evidence>
<name>A0A420HKW9_9PEZI</name>
<evidence type="ECO:0000256" key="3">
    <source>
        <dbReference type="ARBA" id="ARBA00023015"/>
    </source>
</evidence>
<dbReference type="AlphaFoldDB" id="A0A420HKW9"/>
<keyword evidence="6" id="KW-0539">Nucleus</keyword>
<dbReference type="CDD" id="cd00067">
    <property type="entry name" value="GAL4"/>
    <property type="match status" value="1"/>
</dbReference>
<dbReference type="PANTHER" id="PTHR47659">
    <property type="entry name" value="ZN(II)2CYS6 TRANSCRIPTION FACTOR (EUROFUNG)-RELATED"/>
    <property type="match status" value="1"/>
</dbReference>
<gene>
    <name evidence="9" type="ORF">GcC1_185001</name>
</gene>